<sequence>MVKIMNGLKKGIIKSSFVIIVIMSIFHIGIAYIHSRDSGRADLSTYILDSHPPTSFLNSKGGKGSQAREPVSLDGSVFVGFLTLSTTEMR</sequence>
<protein>
    <submittedName>
        <fullName evidence="2">Uncharacterized protein</fullName>
    </submittedName>
</protein>
<proteinExistence type="predicted"/>
<keyword evidence="1" id="KW-1133">Transmembrane helix</keyword>
<evidence type="ECO:0000313" key="3">
    <source>
        <dbReference type="Proteomes" id="UP000427906"/>
    </source>
</evidence>
<accession>A0A5K7YQ88</accession>
<reference evidence="2 3" key="1">
    <citation type="submission" date="2019-11" db="EMBL/GenBank/DDBJ databases">
        <title>Comparative genomics of hydrocarbon-degrading Desulfosarcina strains.</title>
        <authorList>
            <person name="Watanabe M."/>
            <person name="Kojima H."/>
            <person name="Fukui M."/>
        </authorList>
    </citation>
    <scope>NUCLEOTIDE SEQUENCE [LARGE SCALE GENOMIC DNA]</scope>
    <source>
        <strain evidence="2 3">PL12</strain>
    </source>
</reference>
<keyword evidence="3" id="KW-1185">Reference proteome</keyword>
<dbReference type="AlphaFoldDB" id="A0A5K7YQ88"/>
<evidence type="ECO:0000313" key="2">
    <source>
        <dbReference type="EMBL" id="BBO70049.1"/>
    </source>
</evidence>
<keyword evidence="1" id="KW-0472">Membrane</keyword>
<gene>
    <name evidence="2" type="ORF">DSCA_39790</name>
</gene>
<dbReference type="EMBL" id="AP021874">
    <property type="protein sequence ID" value="BBO70049.1"/>
    <property type="molecule type" value="Genomic_DNA"/>
</dbReference>
<dbReference type="KEGG" id="dalk:DSCA_39790"/>
<name>A0A5K7YQ88_9BACT</name>
<dbReference type="Proteomes" id="UP000427906">
    <property type="component" value="Chromosome"/>
</dbReference>
<organism evidence="2 3">
    <name type="scientific">Desulfosarcina alkanivorans</name>
    <dbReference type="NCBI Taxonomy" id="571177"/>
    <lineage>
        <taxon>Bacteria</taxon>
        <taxon>Pseudomonadati</taxon>
        <taxon>Thermodesulfobacteriota</taxon>
        <taxon>Desulfobacteria</taxon>
        <taxon>Desulfobacterales</taxon>
        <taxon>Desulfosarcinaceae</taxon>
        <taxon>Desulfosarcina</taxon>
    </lineage>
</organism>
<keyword evidence="1" id="KW-0812">Transmembrane</keyword>
<feature type="transmembrane region" description="Helical" evidence="1">
    <location>
        <begin position="12"/>
        <end position="33"/>
    </location>
</feature>
<evidence type="ECO:0000256" key="1">
    <source>
        <dbReference type="SAM" id="Phobius"/>
    </source>
</evidence>